<name>X1P560_9ZZZZ</name>
<dbReference type="AlphaFoldDB" id="X1P560"/>
<accession>X1P560</accession>
<organism evidence="1">
    <name type="scientific">marine sediment metagenome</name>
    <dbReference type="NCBI Taxonomy" id="412755"/>
    <lineage>
        <taxon>unclassified sequences</taxon>
        <taxon>metagenomes</taxon>
        <taxon>ecological metagenomes</taxon>
    </lineage>
</organism>
<protein>
    <submittedName>
        <fullName evidence="1">Uncharacterized protein</fullName>
    </submittedName>
</protein>
<dbReference type="EMBL" id="BARV01029790">
    <property type="protein sequence ID" value="GAI34185.1"/>
    <property type="molecule type" value="Genomic_DNA"/>
</dbReference>
<reference evidence="1" key="1">
    <citation type="journal article" date="2014" name="Front. Microbiol.">
        <title>High frequency of phylogenetically diverse reductive dehalogenase-homologous genes in deep subseafloor sedimentary metagenomes.</title>
        <authorList>
            <person name="Kawai M."/>
            <person name="Futagami T."/>
            <person name="Toyoda A."/>
            <person name="Takaki Y."/>
            <person name="Nishi S."/>
            <person name="Hori S."/>
            <person name="Arai W."/>
            <person name="Tsubouchi T."/>
            <person name="Morono Y."/>
            <person name="Uchiyama I."/>
            <person name="Ito T."/>
            <person name="Fujiyama A."/>
            <person name="Inagaki F."/>
            <person name="Takami H."/>
        </authorList>
    </citation>
    <scope>NUCLEOTIDE SEQUENCE</scope>
    <source>
        <strain evidence="1">Expedition CK06-06</strain>
    </source>
</reference>
<comment type="caution">
    <text evidence="1">The sequence shown here is derived from an EMBL/GenBank/DDBJ whole genome shotgun (WGS) entry which is preliminary data.</text>
</comment>
<feature type="non-terminal residue" evidence="1">
    <location>
        <position position="1"/>
    </location>
</feature>
<evidence type="ECO:0000313" key="1">
    <source>
        <dbReference type="EMBL" id="GAI34185.1"/>
    </source>
</evidence>
<proteinExistence type="predicted"/>
<sequence length="30" mass="3558">QKKRLFSQVLDYRPSFNNALDGKQTAHFFT</sequence>
<gene>
    <name evidence="1" type="ORF">S06H3_47430</name>
</gene>